<dbReference type="RefSeq" id="WP_090220813.1">
    <property type="nucleotide sequence ID" value="NZ_FMWG01000013.1"/>
</dbReference>
<dbReference type="Gene3D" id="3.40.50.620">
    <property type="entry name" value="HUPs"/>
    <property type="match status" value="2"/>
</dbReference>
<dbReference type="Gene3D" id="3.60.20.10">
    <property type="entry name" value="Glutamine Phosphoribosylpyrophosphate, subunit 1, domain 1"/>
    <property type="match status" value="1"/>
</dbReference>
<accession>A0A1G5RCY9</accession>
<evidence type="ECO:0000256" key="3">
    <source>
        <dbReference type="ARBA" id="ARBA00012737"/>
    </source>
</evidence>
<dbReference type="GO" id="GO:0006529">
    <property type="term" value="P:asparagine biosynthetic process"/>
    <property type="evidence" value="ECO:0007669"/>
    <property type="project" value="InterPro"/>
</dbReference>
<evidence type="ECO:0000256" key="2">
    <source>
        <dbReference type="ARBA" id="ARBA00005752"/>
    </source>
</evidence>
<evidence type="ECO:0000256" key="7">
    <source>
        <dbReference type="PIRSR" id="PIRSR001589-2"/>
    </source>
</evidence>
<dbReference type="InterPro" id="IPR017932">
    <property type="entry name" value="GATase_2_dom"/>
</dbReference>
<dbReference type="EMBL" id="FMWG01000013">
    <property type="protein sequence ID" value="SCZ71943.1"/>
    <property type="molecule type" value="Genomic_DNA"/>
</dbReference>
<feature type="domain" description="Glutamine amidotransferase type-2" evidence="9">
    <location>
        <begin position="40"/>
        <end position="146"/>
    </location>
</feature>
<reference evidence="10 11" key="1">
    <citation type="submission" date="2016-10" db="EMBL/GenBank/DDBJ databases">
        <authorList>
            <person name="de Groot N.N."/>
        </authorList>
    </citation>
    <scope>NUCLEOTIDE SEQUENCE [LARGE SCALE GENOMIC DNA]</scope>
    <source>
        <strain evidence="10 11">U95</strain>
    </source>
</reference>
<gene>
    <name evidence="10" type="ORF">SAMN04488118_11338</name>
</gene>
<keyword evidence="11" id="KW-1185">Reference proteome</keyword>
<dbReference type="GO" id="GO:0005829">
    <property type="term" value="C:cytosol"/>
    <property type="evidence" value="ECO:0007669"/>
    <property type="project" value="TreeGrafter"/>
</dbReference>
<dbReference type="GO" id="GO:0004066">
    <property type="term" value="F:asparagine synthase (glutamine-hydrolyzing) activity"/>
    <property type="evidence" value="ECO:0007669"/>
    <property type="project" value="UniProtKB-EC"/>
</dbReference>
<comment type="catalytic activity">
    <reaction evidence="6">
        <text>L-aspartate + L-glutamine + ATP + H2O = L-asparagine + L-glutamate + AMP + diphosphate + H(+)</text>
        <dbReference type="Rhea" id="RHEA:12228"/>
        <dbReference type="ChEBI" id="CHEBI:15377"/>
        <dbReference type="ChEBI" id="CHEBI:15378"/>
        <dbReference type="ChEBI" id="CHEBI:29985"/>
        <dbReference type="ChEBI" id="CHEBI:29991"/>
        <dbReference type="ChEBI" id="CHEBI:30616"/>
        <dbReference type="ChEBI" id="CHEBI:33019"/>
        <dbReference type="ChEBI" id="CHEBI:58048"/>
        <dbReference type="ChEBI" id="CHEBI:58359"/>
        <dbReference type="ChEBI" id="CHEBI:456215"/>
        <dbReference type="EC" id="6.3.5.4"/>
    </reaction>
</comment>
<dbReference type="InterPro" id="IPR001962">
    <property type="entry name" value="Asn_synthase"/>
</dbReference>
<dbReference type="OrthoDB" id="9763290at2"/>
<proteinExistence type="inferred from homology"/>
<name>A0A1G5RCY9_9RHOB</name>
<dbReference type="SUPFAM" id="SSF52402">
    <property type="entry name" value="Adenine nucleotide alpha hydrolases-like"/>
    <property type="match status" value="1"/>
</dbReference>
<dbReference type="InterPro" id="IPR006426">
    <property type="entry name" value="Asn_synth_AEB"/>
</dbReference>
<evidence type="ECO:0000256" key="6">
    <source>
        <dbReference type="ARBA" id="ARBA00048741"/>
    </source>
</evidence>
<sequence>MHGFVAQIAEARPIERLNRLARAGWRTDAKFNCATIGMASCQPVTRSDTEAQLIGLAWLANRDEICDGLGLDTKASHLQDFDLIARLWERDGSAFVHQVNGGFSLLVYQPETGVVDCFRDPFGMFPLYYTQQAEHLTCGSDLRAVLHLANAPLTADLTRLADYIVGEEIDRSRTAFAEIRRVPAAHILRVDGQNAPELQAYWSLPDPDEISVEAAVSGFKAPLQLACSACVGGAPDGVGAMLSGGLDSSSVAGLAADQRAQAGAAKLPTLSFTYPGKPYDESPYITAADAQFYTDPEHIAVTAAPDLRALPGIVEEQMDLFLAYGLQKSRAIYHVGRDRGLRVLLDGHGGDEVVSHGYGRLIELAAARQWGALLRESRGVSQVYGSSTLQLFLLLFGKFARFKPKGLPRRAIMRLARRLHQKEQRGEPEFDSKTLLSDDLRAWLSLEETPRYDCTEKNGDTPAELRQQERFEHRRNLKAPILEHAFEVLFRAAGAACILPLYPFFDQRVVRFCLSVPAAAKLQGGRTRWVLREGLGDVLPALIRKRRTKADFGDEFRDAVQRFAQMTPIGHSLQAGARPIDLLRPEIVAELEHRVGELQHSSADVLRAYWRLTVLRDWLDACTRWTKLQAAGKLM</sequence>
<evidence type="ECO:0000256" key="5">
    <source>
        <dbReference type="ARBA" id="ARBA00022840"/>
    </source>
</evidence>
<comment type="pathway">
    <text evidence="1">Amino-acid biosynthesis; L-asparagine biosynthesis; L-asparagine from L-aspartate (L-Gln route): step 1/1.</text>
</comment>
<dbReference type="PIRSF" id="PIRSF001589">
    <property type="entry name" value="Asn_synthetase_glu-h"/>
    <property type="match status" value="1"/>
</dbReference>
<dbReference type="AlphaFoldDB" id="A0A1G5RCY9"/>
<feature type="binding site" evidence="7">
    <location>
        <position position="80"/>
    </location>
    <ligand>
        <name>L-glutamine</name>
        <dbReference type="ChEBI" id="CHEBI:58359"/>
    </ligand>
</feature>
<organism evidence="10 11">
    <name type="scientific">Epibacterium ulvae</name>
    <dbReference type="NCBI Taxonomy" id="1156985"/>
    <lineage>
        <taxon>Bacteria</taxon>
        <taxon>Pseudomonadati</taxon>
        <taxon>Pseudomonadota</taxon>
        <taxon>Alphaproteobacteria</taxon>
        <taxon>Rhodobacterales</taxon>
        <taxon>Roseobacteraceae</taxon>
        <taxon>Epibacterium</taxon>
    </lineage>
</organism>
<evidence type="ECO:0000259" key="8">
    <source>
        <dbReference type="Pfam" id="PF00733"/>
    </source>
</evidence>
<dbReference type="InterPro" id="IPR014729">
    <property type="entry name" value="Rossmann-like_a/b/a_fold"/>
</dbReference>
<keyword evidence="4 7" id="KW-0547">Nucleotide-binding</keyword>
<evidence type="ECO:0000259" key="9">
    <source>
        <dbReference type="Pfam" id="PF13537"/>
    </source>
</evidence>
<keyword evidence="5 7" id="KW-0067">ATP-binding</keyword>
<dbReference type="PANTHER" id="PTHR43284:SF1">
    <property type="entry name" value="ASPARAGINE SYNTHETASE"/>
    <property type="match status" value="1"/>
</dbReference>
<dbReference type="PANTHER" id="PTHR43284">
    <property type="entry name" value="ASPARAGINE SYNTHETASE (GLUTAMINE-HYDROLYZING)"/>
    <property type="match status" value="1"/>
</dbReference>
<comment type="similarity">
    <text evidence="2">Belongs to the asparagine synthetase family.</text>
</comment>
<dbReference type="Pfam" id="PF00733">
    <property type="entry name" value="Asn_synthase"/>
    <property type="match status" value="1"/>
</dbReference>
<dbReference type="GO" id="GO:0005524">
    <property type="term" value="F:ATP binding"/>
    <property type="evidence" value="ECO:0007669"/>
    <property type="project" value="UniProtKB-KW"/>
</dbReference>
<dbReference type="InterPro" id="IPR029055">
    <property type="entry name" value="Ntn_hydrolases_N"/>
</dbReference>
<evidence type="ECO:0000256" key="1">
    <source>
        <dbReference type="ARBA" id="ARBA00005187"/>
    </source>
</evidence>
<evidence type="ECO:0000313" key="11">
    <source>
        <dbReference type="Proteomes" id="UP000198767"/>
    </source>
</evidence>
<feature type="domain" description="Asparagine synthetase" evidence="8">
    <location>
        <begin position="238"/>
        <end position="619"/>
    </location>
</feature>
<dbReference type="Proteomes" id="UP000198767">
    <property type="component" value="Unassembled WGS sequence"/>
</dbReference>
<evidence type="ECO:0000256" key="4">
    <source>
        <dbReference type="ARBA" id="ARBA00022741"/>
    </source>
</evidence>
<dbReference type="SUPFAM" id="SSF56235">
    <property type="entry name" value="N-terminal nucleophile aminohydrolases (Ntn hydrolases)"/>
    <property type="match status" value="1"/>
</dbReference>
<dbReference type="EC" id="6.3.5.4" evidence="3"/>
<dbReference type="InterPro" id="IPR051786">
    <property type="entry name" value="ASN_synthetase/amidase"/>
</dbReference>
<dbReference type="Pfam" id="PF13537">
    <property type="entry name" value="GATase_7"/>
    <property type="match status" value="1"/>
</dbReference>
<dbReference type="STRING" id="1156985.SAMN04488118_11338"/>
<protein>
    <recommendedName>
        <fullName evidence="3">asparagine synthase (glutamine-hydrolyzing)</fullName>
        <ecNumber evidence="3">6.3.5.4</ecNumber>
    </recommendedName>
</protein>
<evidence type="ECO:0000313" key="10">
    <source>
        <dbReference type="EMBL" id="SCZ71943.1"/>
    </source>
</evidence>